<comment type="caution">
    <text evidence="2">The sequence shown here is derived from an EMBL/GenBank/DDBJ whole genome shotgun (WGS) entry which is preliminary data.</text>
</comment>
<protein>
    <submittedName>
        <fullName evidence="2">Uncharacterized protein</fullName>
    </submittedName>
</protein>
<evidence type="ECO:0000313" key="2">
    <source>
        <dbReference type="EMBL" id="CAI3997766.1"/>
    </source>
</evidence>
<dbReference type="Proteomes" id="UP001152797">
    <property type="component" value="Unassembled WGS sequence"/>
</dbReference>
<dbReference type="EMBL" id="CAMXCT030002380">
    <property type="protein sequence ID" value="CAL4785078.1"/>
    <property type="molecule type" value="Genomic_DNA"/>
</dbReference>
<evidence type="ECO:0000256" key="1">
    <source>
        <dbReference type="SAM" id="MobiDB-lite"/>
    </source>
</evidence>
<feature type="region of interest" description="Disordered" evidence="1">
    <location>
        <begin position="52"/>
        <end position="71"/>
    </location>
</feature>
<feature type="compositionally biased region" description="Basic and acidic residues" evidence="1">
    <location>
        <begin position="60"/>
        <end position="71"/>
    </location>
</feature>
<sequence>MSDTSTDSATHEPLRAVIADAAAADAHWSESQHELINGVEETLRQLEEQIGRIAEGESAEEQRRHEADAHRRRLEHDLKLARTRVHDLEEALQQRTEELLKAQAANNALAAELQAAEIDPSDEVAESSASPAEEPHGDDEASVTERFAKLRGDKMSIVPYATPARVDPKSPMVATSDNLIHTAHPGSPAGAVCHVVSADGRAIPERSLEEIERLDDTVFAALAGDPGALDAAAVAWRQAHQAVDRRLLDEARTHYVRRARSRWRRAQRKPEERIAHAFAALEILGLFGERPEAA</sequence>
<gene>
    <name evidence="2" type="ORF">C1SCF055_LOCUS24112</name>
</gene>
<organism evidence="2">
    <name type="scientific">Cladocopium goreaui</name>
    <dbReference type="NCBI Taxonomy" id="2562237"/>
    <lineage>
        <taxon>Eukaryota</taxon>
        <taxon>Sar</taxon>
        <taxon>Alveolata</taxon>
        <taxon>Dinophyceae</taxon>
        <taxon>Suessiales</taxon>
        <taxon>Symbiodiniaceae</taxon>
        <taxon>Cladocopium</taxon>
    </lineage>
</organism>
<dbReference type="EMBL" id="CAMXCT010002380">
    <property type="protein sequence ID" value="CAI3997766.1"/>
    <property type="molecule type" value="Genomic_DNA"/>
</dbReference>
<name>A0A9P1CWU9_9DINO</name>
<reference evidence="3 4" key="2">
    <citation type="submission" date="2024-05" db="EMBL/GenBank/DDBJ databases">
        <authorList>
            <person name="Chen Y."/>
            <person name="Shah S."/>
            <person name="Dougan E. K."/>
            <person name="Thang M."/>
            <person name="Chan C."/>
        </authorList>
    </citation>
    <scope>NUCLEOTIDE SEQUENCE [LARGE SCALE GENOMIC DNA]</scope>
</reference>
<proteinExistence type="predicted"/>
<evidence type="ECO:0000313" key="3">
    <source>
        <dbReference type="EMBL" id="CAL4785078.1"/>
    </source>
</evidence>
<feature type="region of interest" description="Disordered" evidence="1">
    <location>
        <begin position="119"/>
        <end position="142"/>
    </location>
</feature>
<reference evidence="2" key="1">
    <citation type="submission" date="2022-10" db="EMBL/GenBank/DDBJ databases">
        <authorList>
            <person name="Chen Y."/>
            <person name="Dougan E. K."/>
            <person name="Chan C."/>
            <person name="Rhodes N."/>
            <person name="Thang M."/>
        </authorList>
    </citation>
    <scope>NUCLEOTIDE SEQUENCE</scope>
</reference>
<accession>A0A9P1CWU9</accession>
<dbReference type="AlphaFoldDB" id="A0A9P1CWU9"/>
<dbReference type="EMBL" id="CAMXCT020002380">
    <property type="protein sequence ID" value="CAL1151141.1"/>
    <property type="molecule type" value="Genomic_DNA"/>
</dbReference>
<evidence type="ECO:0000313" key="4">
    <source>
        <dbReference type="Proteomes" id="UP001152797"/>
    </source>
</evidence>
<keyword evidence="4" id="KW-1185">Reference proteome</keyword>